<organism evidence="1 2">
    <name type="scientific">Diphasiastrum complanatum</name>
    <name type="common">Issler's clubmoss</name>
    <name type="synonym">Lycopodium complanatum</name>
    <dbReference type="NCBI Taxonomy" id="34168"/>
    <lineage>
        <taxon>Eukaryota</taxon>
        <taxon>Viridiplantae</taxon>
        <taxon>Streptophyta</taxon>
        <taxon>Embryophyta</taxon>
        <taxon>Tracheophyta</taxon>
        <taxon>Lycopodiopsida</taxon>
        <taxon>Lycopodiales</taxon>
        <taxon>Lycopodiaceae</taxon>
        <taxon>Lycopodioideae</taxon>
        <taxon>Diphasiastrum</taxon>
    </lineage>
</organism>
<accession>A0ACC2C8Y7</accession>
<name>A0ACC2C8Y7_DIPCM</name>
<proteinExistence type="predicted"/>
<dbReference type="Proteomes" id="UP001162992">
    <property type="component" value="Chromosome 11"/>
</dbReference>
<comment type="caution">
    <text evidence="1">The sequence shown here is derived from an EMBL/GenBank/DDBJ whole genome shotgun (WGS) entry which is preliminary data.</text>
</comment>
<evidence type="ECO:0000313" key="1">
    <source>
        <dbReference type="EMBL" id="KAJ7538329.1"/>
    </source>
</evidence>
<evidence type="ECO:0000313" key="2">
    <source>
        <dbReference type="Proteomes" id="UP001162992"/>
    </source>
</evidence>
<keyword evidence="2" id="KW-1185">Reference proteome</keyword>
<sequence length="104" mass="12423">MIFIPAFPYNSAWLVSLRDFPVLMKILQTVVLLLLLWISVLFVNWVSWMEIRVALQKLVPQSQTSNHNRNPKPESFKVPQWRLKWHLGKREHFFGKGTDQCYRI</sequence>
<reference evidence="2" key="1">
    <citation type="journal article" date="2024" name="Proc. Natl. Acad. Sci. U.S.A.">
        <title>Extraordinary preservation of gene collinearity over three hundred million years revealed in homosporous lycophytes.</title>
        <authorList>
            <person name="Li C."/>
            <person name="Wickell D."/>
            <person name="Kuo L.Y."/>
            <person name="Chen X."/>
            <person name="Nie B."/>
            <person name="Liao X."/>
            <person name="Peng D."/>
            <person name="Ji J."/>
            <person name="Jenkins J."/>
            <person name="Williams M."/>
            <person name="Shu S."/>
            <person name="Plott C."/>
            <person name="Barry K."/>
            <person name="Rajasekar S."/>
            <person name="Grimwood J."/>
            <person name="Han X."/>
            <person name="Sun S."/>
            <person name="Hou Z."/>
            <person name="He W."/>
            <person name="Dai G."/>
            <person name="Sun C."/>
            <person name="Schmutz J."/>
            <person name="Leebens-Mack J.H."/>
            <person name="Li F.W."/>
            <person name="Wang L."/>
        </authorList>
    </citation>
    <scope>NUCLEOTIDE SEQUENCE [LARGE SCALE GENOMIC DNA]</scope>
    <source>
        <strain evidence="2">cv. PW_Plant_1</strain>
    </source>
</reference>
<dbReference type="EMBL" id="CM055102">
    <property type="protein sequence ID" value="KAJ7538329.1"/>
    <property type="molecule type" value="Genomic_DNA"/>
</dbReference>
<protein>
    <submittedName>
        <fullName evidence="1">Uncharacterized protein</fullName>
    </submittedName>
</protein>
<gene>
    <name evidence="1" type="ORF">O6H91_11G043700</name>
</gene>